<sequence>MIIRSTDLETTGLDERAEVIEIGAHDIRDGKLYSLPRRTFVKPAAPIPPSSSGIHHITDADVADAPAWNTAWRILVEMEGDGEELKFAAHVTSYERQFLDPLIKADWICTWKCSLRQWPDLDGHSLQALRYALKLEPADPTLAMPPHRAAPDAYVCGLLVLELLKYQTVETLVQWSSEPAVFTKFDFGQFDGKPLATADDGYMDWLANKDHKMGEDWRWNARREIERRGTVKRKQALDLLLPAIAGAATVADLENWYHGSGPYLAKHAILIGSPEYDTLIQACAARKKALIEGGQPQFGATS</sequence>
<proteinExistence type="predicted"/>
<dbReference type="SUPFAM" id="SSF53098">
    <property type="entry name" value="Ribonuclease H-like"/>
    <property type="match status" value="1"/>
</dbReference>
<dbReference type="InterPro" id="IPR013520">
    <property type="entry name" value="Ribonucl_H"/>
</dbReference>
<dbReference type="SMART" id="SM00479">
    <property type="entry name" value="EXOIII"/>
    <property type="match status" value="1"/>
</dbReference>
<dbReference type="PANTHER" id="PTHR30231:SF37">
    <property type="entry name" value="EXODEOXYRIBONUCLEASE 10"/>
    <property type="match status" value="1"/>
</dbReference>
<dbReference type="CDD" id="cd06127">
    <property type="entry name" value="DEDDh"/>
    <property type="match status" value="1"/>
</dbReference>
<organism evidence="2 3">
    <name type="scientific">Bradyrhizobium erythrophlei</name>
    <dbReference type="NCBI Taxonomy" id="1437360"/>
    <lineage>
        <taxon>Bacteria</taxon>
        <taxon>Pseudomonadati</taxon>
        <taxon>Pseudomonadota</taxon>
        <taxon>Alphaproteobacteria</taxon>
        <taxon>Hyphomicrobiales</taxon>
        <taxon>Nitrobacteraceae</taxon>
        <taxon>Bradyrhizobium</taxon>
    </lineage>
</organism>
<reference evidence="2 3" key="1">
    <citation type="submission" date="2016-10" db="EMBL/GenBank/DDBJ databases">
        <authorList>
            <person name="de Groot N.N."/>
        </authorList>
    </citation>
    <scope>NUCLEOTIDE SEQUENCE [LARGE SCALE GENOMIC DNA]</scope>
    <source>
        <strain evidence="2 3">MT12</strain>
    </source>
</reference>
<dbReference type="Gene3D" id="3.30.420.10">
    <property type="entry name" value="Ribonuclease H-like superfamily/Ribonuclease H"/>
    <property type="match status" value="1"/>
</dbReference>
<dbReference type="GO" id="GO:0008408">
    <property type="term" value="F:3'-5' exonuclease activity"/>
    <property type="evidence" value="ECO:0007669"/>
    <property type="project" value="TreeGrafter"/>
</dbReference>
<evidence type="ECO:0000259" key="1">
    <source>
        <dbReference type="SMART" id="SM00479"/>
    </source>
</evidence>
<dbReference type="RefSeq" id="WP_092114174.1">
    <property type="nucleotide sequence ID" value="NZ_FNTH01000001.1"/>
</dbReference>
<feature type="domain" description="Exonuclease" evidence="1">
    <location>
        <begin position="2"/>
        <end position="169"/>
    </location>
</feature>
<dbReference type="GO" id="GO:0005829">
    <property type="term" value="C:cytosol"/>
    <property type="evidence" value="ECO:0007669"/>
    <property type="project" value="TreeGrafter"/>
</dbReference>
<dbReference type="InterPro" id="IPR036397">
    <property type="entry name" value="RNaseH_sf"/>
</dbReference>
<gene>
    <name evidence="2" type="ORF">SAMN05444164_0649</name>
</gene>
<dbReference type="EMBL" id="FNTH01000001">
    <property type="protein sequence ID" value="SEB95380.1"/>
    <property type="molecule type" value="Genomic_DNA"/>
</dbReference>
<dbReference type="OrthoDB" id="7822240at2"/>
<dbReference type="GO" id="GO:0003676">
    <property type="term" value="F:nucleic acid binding"/>
    <property type="evidence" value="ECO:0007669"/>
    <property type="project" value="InterPro"/>
</dbReference>
<dbReference type="PANTHER" id="PTHR30231">
    <property type="entry name" value="DNA POLYMERASE III SUBUNIT EPSILON"/>
    <property type="match status" value="1"/>
</dbReference>
<evidence type="ECO:0000313" key="2">
    <source>
        <dbReference type="EMBL" id="SEB95380.1"/>
    </source>
</evidence>
<evidence type="ECO:0000313" key="3">
    <source>
        <dbReference type="Proteomes" id="UP000198992"/>
    </source>
</evidence>
<name>A0A1H4NJB0_9BRAD</name>
<accession>A0A1H4NJB0</accession>
<protein>
    <submittedName>
        <fullName evidence="2">Exodeoxyribonuclease X</fullName>
    </submittedName>
</protein>
<dbReference type="Proteomes" id="UP000198992">
    <property type="component" value="Unassembled WGS sequence"/>
</dbReference>
<dbReference type="InterPro" id="IPR012337">
    <property type="entry name" value="RNaseH-like_sf"/>
</dbReference>
<dbReference type="AlphaFoldDB" id="A0A1H4NJB0"/>
<dbReference type="GO" id="GO:0045004">
    <property type="term" value="P:DNA replication proofreading"/>
    <property type="evidence" value="ECO:0007669"/>
    <property type="project" value="TreeGrafter"/>
</dbReference>
<dbReference type="Pfam" id="PF00929">
    <property type="entry name" value="RNase_T"/>
    <property type="match status" value="1"/>
</dbReference>